<comment type="caution">
    <text evidence="1">The sequence shown here is derived from an EMBL/GenBank/DDBJ whole genome shotgun (WGS) entry which is preliminary data.</text>
</comment>
<proteinExistence type="predicted"/>
<evidence type="ECO:0000313" key="1">
    <source>
        <dbReference type="EMBL" id="KAF5811012.1"/>
    </source>
</evidence>
<protein>
    <submittedName>
        <fullName evidence="1">Uncharacterized protein</fullName>
    </submittedName>
</protein>
<organism evidence="1 2">
    <name type="scientific">Helianthus annuus</name>
    <name type="common">Common sunflower</name>
    <dbReference type="NCBI Taxonomy" id="4232"/>
    <lineage>
        <taxon>Eukaryota</taxon>
        <taxon>Viridiplantae</taxon>
        <taxon>Streptophyta</taxon>
        <taxon>Embryophyta</taxon>
        <taxon>Tracheophyta</taxon>
        <taxon>Spermatophyta</taxon>
        <taxon>Magnoliopsida</taxon>
        <taxon>eudicotyledons</taxon>
        <taxon>Gunneridae</taxon>
        <taxon>Pentapetalae</taxon>
        <taxon>asterids</taxon>
        <taxon>campanulids</taxon>
        <taxon>Asterales</taxon>
        <taxon>Asteraceae</taxon>
        <taxon>Asteroideae</taxon>
        <taxon>Heliantheae alliance</taxon>
        <taxon>Heliantheae</taxon>
        <taxon>Helianthus</taxon>
    </lineage>
</organism>
<accession>A0A9K3NS17</accession>
<reference evidence="1" key="2">
    <citation type="submission" date="2020-06" db="EMBL/GenBank/DDBJ databases">
        <title>Helianthus annuus Genome sequencing and assembly Release 2.</title>
        <authorList>
            <person name="Gouzy J."/>
            <person name="Langlade N."/>
            <person name="Munos S."/>
        </authorList>
    </citation>
    <scope>NUCLEOTIDE SEQUENCE</scope>
    <source>
        <tissue evidence="1">Leaves</tissue>
    </source>
</reference>
<name>A0A9K3NS17_HELAN</name>
<dbReference type="AlphaFoldDB" id="A0A9K3NS17"/>
<gene>
    <name evidence="1" type="ORF">HanXRQr2_Chr04g0176451</name>
</gene>
<evidence type="ECO:0000313" key="2">
    <source>
        <dbReference type="Proteomes" id="UP000215914"/>
    </source>
</evidence>
<reference evidence="1" key="1">
    <citation type="journal article" date="2017" name="Nature">
        <title>The sunflower genome provides insights into oil metabolism, flowering and Asterid evolution.</title>
        <authorList>
            <person name="Badouin H."/>
            <person name="Gouzy J."/>
            <person name="Grassa C.J."/>
            <person name="Murat F."/>
            <person name="Staton S.E."/>
            <person name="Cottret L."/>
            <person name="Lelandais-Briere C."/>
            <person name="Owens G.L."/>
            <person name="Carrere S."/>
            <person name="Mayjonade B."/>
            <person name="Legrand L."/>
            <person name="Gill N."/>
            <person name="Kane N.C."/>
            <person name="Bowers J.E."/>
            <person name="Hubner S."/>
            <person name="Bellec A."/>
            <person name="Berard A."/>
            <person name="Berges H."/>
            <person name="Blanchet N."/>
            <person name="Boniface M.C."/>
            <person name="Brunel D."/>
            <person name="Catrice O."/>
            <person name="Chaidir N."/>
            <person name="Claudel C."/>
            <person name="Donnadieu C."/>
            <person name="Faraut T."/>
            <person name="Fievet G."/>
            <person name="Helmstetter N."/>
            <person name="King M."/>
            <person name="Knapp S.J."/>
            <person name="Lai Z."/>
            <person name="Le Paslier M.C."/>
            <person name="Lippi Y."/>
            <person name="Lorenzon L."/>
            <person name="Mandel J.R."/>
            <person name="Marage G."/>
            <person name="Marchand G."/>
            <person name="Marquand E."/>
            <person name="Bret-Mestries E."/>
            <person name="Morien E."/>
            <person name="Nambeesan S."/>
            <person name="Nguyen T."/>
            <person name="Pegot-Espagnet P."/>
            <person name="Pouilly N."/>
            <person name="Raftis F."/>
            <person name="Sallet E."/>
            <person name="Schiex T."/>
            <person name="Thomas J."/>
            <person name="Vandecasteele C."/>
            <person name="Vares D."/>
            <person name="Vear F."/>
            <person name="Vautrin S."/>
            <person name="Crespi M."/>
            <person name="Mangin B."/>
            <person name="Burke J.M."/>
            <person name="Salse J."/>
            <person name="Munos S."/>
            <person name="Vincourt P."/>
            <person name="Rieseberg L.H."/>
            <person name="Langlade N.B."/>
        </authorList>
    </citation>
    <scope>NUCLEOTIDE SEQUENCE</scope>
    <source>
        <tissue evidence="1">Leaves</tissue>
    </source>
</reference>
<dbReference type="Proteomes" id="UP000215914">
    <property type="component" value="Unassembled WGS sequence"/>
</dbReference>
<sequence length="54" mass="6502">MKEYVPNILKIFLVRRVLMMQCFQQLVELEYLADWAMGQNGIVKLRKYYMDSAI</sequence>
<dbReference type="Gramene" id="mRNA:HanXRQr2_Chr04g0176451">
    <property type="protein sequence ID" value="mRNA:HanXRQr2_Chr04g0176451"/>
    <property type="gene ID" value="HanXRQr2_Chr04g0176451"/>
</dbReference>
<dbReference type="EMBL" id="MNCJ02000319">
    <property type="protein sequence ID" value="KAF5811012.1"/>
    <property type="molecule type" value="Genomic_DNA"/>
</dbReference>
<keyword evidence="2" id="KW-1185">Reference proteome</keyword>